<reference evidence="2" key="1">
    <citation type="submission" date="2022-11" db="EMBL/GenBank/DDBJ databases">
        <title>Centuries of genome instability and evolution in soft-shell clam transmissible cancer (bioRxiv).</title>
        <authorList>
            <person name="Hart S.F.M."/>
            <person name="Yonemitsu M.A."/>
            <person name="Giersch R.M."/>
            <person name="Beal B.F."/>
            <person name="Arriagada G."/>
            <person name="Davis B.W."/>
            <person name="Ostrander E.A."/>
            <person name="Goff S.P."/>
            <person name="Metzger M.J."/>
        </authorList>
    </citation>
    <scope>NUCLEOTIDE SEQUENCE</scope>
    <source>
        <strain evidence="2">MELC-2E11</strain>
        <tissue evidence="2">Siphon/mantle</tissue>
    </source>
</reference>
<protein>
    <submittedName>
        <fullName evidence="2">Uncharacterized protein</fullName>
    </submittedName>
</protein>
<name>A0ABY7F6H8_MYAAR</name>
<dbReference type="InterPro" id="IPR027417">
    <property type="entry name" value="P-loop_NTPase"/>
</dbReference>
<proteinExistence type="predicted"/>
<dbReference type="Proteomes" id="UP001164746">
    <property type="component" value="Chromosome 10"/>
</dbReference>
<dbReference type="Gene3D" id="3.40.50.300">
    <property type="entry name" value="P-loop containing nucleotide triphosphate hydrolases"/>
    <property type="match status" value="1"/>
</dbReference>
<organism evidence="2 3">
    <name type="scientific">Mya arenaria</name>
    <name type="common">Soft-shell clam</name>
    <dbReference type="NCBI Taxonomy" id="6604"/>
    <lineage>
        <taxon>Eukaryota</taxon>
        <taxon>Metazoa</taxon>
        <taxon>Spiralia</taxon>
        <taxon>Lophotrochozoa</taxon>
        <taxon>Mollusca</taxon>
        <taxon>Bivalvia</taxon>
        <taxon>Autobranchia</taxon>
        <taxon>Heteroconchia</taxon>
        <taxon>Euheterodonta</taxon>
        <taxon>Imparidentia</taxon>
        <taxon>Neoheterodontei</taxon>
        <taxon>Myida</taxon>
        <taxon>Myoidea</taxon>
        <taxon>Myidae</taxon>
        <taxon>Mya</taxon>
    </lineage>
</organism>
<evidence type="ECO:0000256" key="1">
    <source>
        <dbReference type="SAM" id="MobiDB-lite"/>
    </source>
</evidence>
<feature type="region of interest" description="Disordered" evidence="1">
    <location>
        <begin position="1"/>
        <end position="37"/>
    </location>
</feature>
<gene>
    <name evidence="2" type="ORF">MAR_031211</name>
</gene>
<evidence type="ECO:0000313" key="2">
    <source>
        <dbReference type="EMBL" id="WAR16617.1"/>
    </source>
</evidence>
<keyword evidence="3" id="KW-1185">Reference proteome</keyword>
<dbReference type="EMBL" id="CP111021">
    <property type="protein sequence ID" value="WAR16617.1"/>
    <property type="molecule type" value="Genomic_DNA"/>
</dbReference>
<sequence>MDQNLAGGDVGGKKAPVTPKGADGYESSSTEEEYEQASEEFSADVLEQISQASHEYDKLQVFNQSMCLIYTDENDILQVEKNVVAEFETIALPMVVNSNVHDLKIFTLVTLLCNVLIYNMQGVFDRQALETWMNEARFKYECLQMEQQSEREFAARREQILLEEISHIAKNINMREREKMCERAKKANEENAKMCWLM</sequence>
<accession>A0ABY7F6H8</accession>
<evidence type="ECO:0000313" key="3">
    <source>
        <dbReference type="Proteomes" id="UP001164746"/>
    </source>
</evidence>